<keyword evidence="5 15" id="KW-0732">Signal</keyword>
<dbReference type="GO" id="GO:0005524">
    <property type="term" value="F:ATP binding"/>
    <property type="evidence" value="ECO:0007669"/>
    <property type="project" value="UniProtKB-KW"/>
</dbReference>
<dbReference type="InterPro" id="IPR001245">
    <property type="entry name" value="Ser-Thr/Tyr_kinase_cat_dom"/>
</dbReference>
<evidence type="ECO:0000256" key="10">
    <source>
        <dbReference type="ARBA" id="ARBA00023136"/>
    </source>
</evidence>
<evidence type="ECO:0000256" key="15">
    <source>
        <dbReference type="SAM" id="SignalP"/>
    </source>
</evidence>
<dbReference type="SMART" id="SM00369">
    <property type="entry name" value="LRR_TYP"/>
    <property type="match status" value="4"/>
</dbReference>
<gene>
    <name evidence="17" type="ORF">KI387_038706</name>
</gene>
<keyword evidence="2" id="KW-0597">Phosphoprotein</keyword>
<keyword evidence="9 14" id="KW-1133">Transmembrane helix</keyword>
<dbReference type="InterPro" id="IPR011009">
    <property type="entry name" value="Kinase-like_dom_sf"/>
</dbReference>
<keyword evidence="7" id="KW-0547">Nucleotide-binding</keyword>
<keyword evidence="6" id="KW-0677">Repeat</keyword>
<evidence type="ECO:0000256" key="9">
    <source>
        <dbReference type="ARBA" id="ARBA00022989"/>
    </source>
</evidence>
<evidence type="ECO:0000259" key="16">
    <source>
        <dbReference type="PROSITE" id="PS50011"/>
    </source>
</evidence>
<feature type="chain" id="PRO_5041215048" description="Protein kinase domain-containing protein" evidence="15">
    <location>
        <begin position="25"/>
        <end position="1076"/>
    </location>
</feature>
<comment type="caution">
    <text evidence="17">The sequence shown here is derived from an EMBL/GenBank/DDBJ whole genome shotgun (WGS) entry which is preliminary data.</text>
</comment>
<keyword evidence="4 14" id="KW-0812">Transmembrane</keyword>
<dbReference type="PANTHER" id="PTHR48003">
    <property type="entry name" value="OS07G0626500 PROTEIN"/>
    <property type="match status" value="1"/>
</dbReference>
<evidence type="ECO:0000256" key="1">
    <source>
        <dbReference type="ARBA" id="ARBA00004167"/>
    </source>
</evidence>
<dbReference type="EMBL" id="JAHRHJ020000011">
    <property type="protein sequence ID" value="KAH9295118.1"/>
    <property type="molecule type" value="Genomic_DNA"/>
</dbReference>
<sequence>MAGMTRMPLPLMIILMFFLARAHAAAPSSDVLALVELRRGIRGFALESWKMADLDSNGCPVNWHGIQCSGGLVTSINLDNLNLAGEIKLGSLANMKMLANLSLSNNNISGKLDAQLHSLSSLQYFDISKNLFYGRIPGAIVALERLVHLNFSSNKLSGKIPEGFNKLRELRRLDLHSNQLSGPIDNGLVELQNVEYLDFSSNQISGTLPQMLPLDSGLRRSLQYLNLSNNQYSGSLLYYDSIPFENLRVLDISNNHFSGELPSFEFVYSLETLRLGNNSFFGNLPNALFADDSFVIKELDLSRNKLSGPVSTITSKTLNVLNLSSNALSGVLPIKFGSCTVVDLSNNNLSGNLSVMRIWGNYLEMLDLSQNSFTGSLPNDTSQFLRLTYLNLSHNALVGPIPSVLGTYSKISTIDLSFNQLNGPLLMNLFTSPTLAHLHLSRNNFTGSIPLQDIQPISPSASRVPVVTNYSPLESLDLSNNQLSGFIPREVGAINSLRTLNLAGNQFLGSIPSELSKLYALTNLNLCCNQLTGKIPNNLSANLKALNVSYNELSGFVPLSLRKFPDSSFHPGNAHLIYPYAPISSDGGPVINGKHRHEKGLGSDVKAVIIGVCTAGAAVLIALALFLYHRRNSNMQHSSRYVDLGEKIDTRIRDEKREKNTGAEYFEFHKDVDPTPPVSMKFSADNLLASEKGLAVATPKVLATEAAVQETLDVKAKGIDSAKTSAAGVSLSNKKRRSSPGSQSYFSSSPQSDDSFTSEHPVILKVRSPDRLAGDLFFLDNTLSFTAEELSRAPAEVLGRSSHGTSYKATLDNGHVLRVKWLREGLAKHKKEFAREAKKFGNIRHPNLVALRGYYWGQKEHEKLILSDYVSAESLASHIYERSGGKTSPLSWSRRLKIAVDLARGLNYLHYEICLSHGNLKATNILLDGPDLNGKHADYSLHLLMTPAGTAEQILNAGALGYRAPELATAKKPKPSFKADVYAFGVILMEILTGKSAGDIISANSGVVDLTDWVRLLATEGRAVDCFDRILVSGDGDQEPPKGMDDMLAIALKCIQPASERPSIRTVFEDLTAIVV</sequence>
<dbReference type="FunFam" id="3.80.10.10:FF:000062">
    <property type="entry name" value="protein STRUBBELIG-RECEPTOR FAMILY 3"/>
    <property type="match status" value="1"/>
</dbReference>
<evidence type="ECO:0000256" key="3">
    <source>
        <dbReference type="ARBA" id="ARBA00022614"/>
    </source>
</evidence>
<feature type="region of interest" description="Disordered" evidence="13">
    <location>
        <begin position="725"/>
        <end position="757"/>
    </location>
</feature>
<dbReference type="SUPFAM" id="SSF52058">
    <property type="entry name" value="L domain-like"/>
    <property type="match status" value="1"/>
</dbReference>
<dbReference type="InterPro" id="IPR003591">
    <property type="entry name" value="Leu-rich_rpt_typical-subtyp"/>
</dbReference>
<dbReference type="FunFam" id="3.80.10.10:FF:000095">
    <property type="entry name" value="LRR receptor-like serine/threonine-protein kinase GSO1"/>
    <property type="match status" value="1"/>
</dbReference>
<feature type="compositionally biased region" description="Low complexity" evidence="13">
    <location>
        <begin position="739"/>
        <end position="755"/>
    </location>
</feature>
<dbReference type="InterPro" id="IPR000719">
    <property type="entry name" value="Prot_kinase_dom"/>
</dbReference>
<dbReference type="OMA" id="FSPNTHG"/>
<dbReference type="Gene3D" id="3.30.200.20">
    <property type="entry name" value="Phosphorylase Kinase, domain 1"/>
    <property type="match status" value="1"/>
</dbReference>
<dbReference type="AlphaFoldDB" id="A0AA38FA91"/>
<keyword evidence="3" id="KW-0433">Leucine-rich repeat</keyword>
<dbReference type="GO" id="GO:0016020">
    <property type="term" value="C:membrane"/>
    <property type="evidence" value="ECO:0007669"/>
    <property type="project" value="UniProtKB-SubCell"/>
</dbReference>
<organism evidence="17 18">
    <name type="scientific">Taxus chinensis</name>
    <name type="common">Chinese yew</name>
    <name type="synonym">Taxus wallichiana var. chinensis</name>
    <dbReference type="NCBI Taxonomy" id="29808"/>
    <lineage>
        <taxon>Eukaryota</taxon>
        <taxon>Viridiplantae</taxon>
        <taxon>Streptophyta</taxon>
        <taxon>Embryophyta</taxon>
        <taxon>Tracheophyta</taxon>
        <taxon>Spermatophyta</taxon>
        <taxon>Pinopsida</taxon>
        <taxon>Pinidae</taxon>
        <taxon>Conifers II</taxon>
        <taxon>Cupressales</taxon>
        <taxon>Taxaceae</taxon>
        <taxon>Taxus</taxon>
    </lineage>
</organism>
<dbReference type="Pfam" id="PF13855">
    <property type="entry name" value="LRR_8"/>
    <property type="match status" value="1"/>
</dbReference>
<dbReference type="Pfam" id="PF07714">
    <property type="entry name" value="PK_Tyr_Ser-Thr"/>
    <property type="match status" value="1"/>
</dbReference>
<name>A0AA38FA91_TAXCH</name>
<evidence type="ECO:0000313" key="17">
    <source>
        <dbReference type="EMBL" id="KAH9295118.1"/>
    </source>
</evidence>
<protein>
    <recommendedName>
        <fullName evidence="16">Protein kinase domain-containing protein</fullName>
    </recommendedName>
</protein>
<dbReference type="InterPro" id="IPR032675">
    <property type="entry name" value="LRR_dom_sf"/>
</dbReference>
<evidence type="ECO:0000256" key="5">
    <source>
        <dbReference type="ARBA" id="ARBA00022729"/>
    </source>
</evidence>
<dbReference type="GO" id="GO:0004672">
    <property type="term" value="F:protein kinase activity"/>
    <property type="evidence" value="ECO:0007669"/>
    <property type="project" value="InterPro"/>
</dbReference>
<dbReference type="Gene3D" id="1.10.510.10">
    <property type="entry name" value="Transferase(Phosphotransferase) domain 1"/>
    <property type="match status" value="1"/>
</dbReference>
<evidence type="ECO:0000256" key="8">
    <source>
        <dbReference type="ARBA" id="ARBA00022840"/>
    </source>
</evidence>
<reference evidence="17 18" key="1">
    <citation type="journal article" date="2021" name="Nat. Plants">
        <title>The Taxus genome provides insights into paclitaxel biosynthesis.</title>
        <authorList>
            <person name="Xiong X."/>
            <person name="Gou J."/>
            <person name="Liao Q."/>
            <person name="Li Y."/>
            <person name="Zhou Q."/>
            <person name="Bi G."/>
            <person name="Li C."/>
            <person name="Du R."/>
            <person name="Wang X."/>
            <person name="Sun T."/>
            <person name="Guo L."/>
            <person name="Liang H."/>
            <person name="Lu P."/>
            <person name="Wu Y."/>
            <person name="Zhang Z."/>
            <person name="Ro D.K."/>
            <person name="Shang Y."/>
            <person name="Huang S."/>
            <person name="Yan J."/>
        </authorList>
    </citation>
    <scope>NUCLEOTIDE SEQUENCE [LARGE SCALE GENOMIC DNA]</scope>
    <source>
        <strain evidence="17">Ta-2019</strain>
    </source>
</reference>
<evidence type="ECO:0000256" key="6">
    <source>
        <dbReference type="ARBA" id="ARBA00022737"/>
    </source>
</evidence>
<dbReference type="Gene3D" id="3.80.10.10">
    <property type="entry name" value="Ribonuclease Inhibitor"/>
    <property type="match status" value="3"/>
</dbReference>
<feature type="domain" description="Protein kinase" evidence="16">
    <location>
        <begin position="792"/>
        <end position="1075"/>
    </location>
</feature>
<proteinExistence type="predicted"/>
<dbReference type="FunFam" id="3.30.200.20:FF:000486">
    <property type="entry name" value="Leucine-rich repeat receptor-like protein kinase"/>
    <property type="match status" value="1"/>
</dbReference>
<evidence type="ECO:0000256" key="11">
    <source>
        <dbReference type="ARBA" id="ARBA00023170"/>
    </source>
</evidence>
<evidence type="ECO:0000256" key="12">
    <source>
        <dbReference type="ARBA" id="ARBA00023180"/>
    </source>
</evidence>
<evidence type="ECO:0000256" key="14">
    <source>
        <dbReference type="SAM" id="Phobius"/>
    </source>
</evidence>
<evidence type="ECO:0000256" key="7">
    <source>
        <dbReference type="ARBA" id="ARBA00022741"/>
    </source>
</evidence>
<dbReference type="Pfam" id="PF00560">
    <property type="entry name" value="LRR_1"/>
    <property type="match status" value="9"/>
</dbReference>
<evidence type="ECO:0000256" key="13">
    <source>
        <dbReference type="SAM" id="MobiDB-lite"/>
    </source>
</evidence>
<keyword evidence="8" id="KW-0067">ATP-binding</keyword>
<keyword evidence="12" id="KW-0325">Glycoprotein</keyword>
<keyword evidence="10 14" id="KW-0472">Membrane</keyword>
<dbReference type="InterPro" id="IPR001611">
    <property type="entry name" value="Leu-rich_rpt"/>
</dbReference>
<feature type="transmembrane region" description="Helical" evidence="14">
    <location>
        <begin position="607"/>
        <end position="628"/>
    </location>
</feature>
<dbReference type="InterPro" id="IPR053059">
    <property type="entry name" value="Inactive_SerThr-Kinase_ABA"/>
</dbReference>
<feature type="signal peptide" evidence="15">
    <location>
        <begin position="1"/>
        <end position="24"/>
    </location>
</feature>
<dbReference type="PANTHER" id="PTHR48003:SF5">
    <property type="entry name" value="OS07G0626500 PROTEIN"/>
    <property type="match status" value="1"/>
</dbReference>
<accession>A0AA38FA91</accession>
<dbReference type="FunFam" id="3.80.10.10:FF:000041">
    <property type="entry name" value="LRR receptor-like serine/threonine-protein kinase ERECTA"/>
    <property type="match status" value="1"/>
</dbReference>
<dbReference type="PROSITE" id="PS50011">
    <property type="entry name" value="PROTEIN_KINASE_DOM"/>
    <property type="match status" value="1"/>
</dbReference>
<keyword evidence="18" id="KW-1185">Reference proteome</keyword>
<evidence type="ECO:0000256" key="2">
    <source>
        <dbReference type="ARBA" id="ARBA00022553"/>
    </source>
</evidence>
<dbReference type="Pfam" id="PF08263">
    <property type="entry name" value="LRRNT_2"/>
    <property type="match status" value="1"/>
</dbReference>
<dbReference type="SUPFAM" id="SSF56112">
    <property type="entry name" value="Protein kinase-like (PK-like)"/>
    <property type="match status" value="1"/>
</dbReference>
<evidence type="ECO:0000313" key="18">
    <source>
        <dbReference type="Proteomes" id="UP000824469"/>
    </source>
</evidence>
<keyword evidence="11" id="KW-0675">Receptor</keyword>
<dbReference type="Proteomes" id="UP000824469">
    <property type="component" value="Unassembled WGS sequence"/>
</dbReference>
<comment type="subcellular location">
    <subcellularLocation>
        <location evidence="1">Membrane</location>
        <topology evidence="1">Single-pass membrane protein</topology>
    </subcellularLocation>
</comment>
<evidence type="ECO:0000256" key="4">
    <source>
        <dbReference type="ARBA" id="ARBA00022692"/>
    </source>
</evidence>
<dbReference type="InterPro" id="IPR013210">
    <property type="entry name" value="LRR_N_plant-typ"/>
</dbReference>